<dbReference type="EMBL" id="GL833128">
    <property type="protein sequence ID" value="EGB08343.1"/>
    <property type="molecule type" value="Genomic_DNA"/>
</dbReference>
<dbReference type="RefSeq" id="XP_009037064.1">
    <property type="nucleotide sequence ID" value="XM_009038816.1"/>
</dbReference>
<organism evidence="2">
    <name type="scientific">Aureococcus anophagefferens</name>
    <name type="common">Harmful bloom alga</name>
    <dbReference type="NCBI Taxonomy" id="44056"/>
    <lineage>
        <taxon>Eukaryota</taxon>
        <taxon>Sar</taxon>
        <taxon>Stramenopiles</taxon>
        <taxon>Ochrophyta</taxon>
        <taxon>Pelagophyceae</taxon>
        <taxon>Pelagomonadales</taxon>
        <taxon>Pelagomonadaceae</taxon>
        <taxon>Aureococcus</taxon>
    </lineage>
</organism>
<proteinExistence type="predicted"/>
<dbReference type="SUPFAM" id="SSF53335">
    <property type="entry name" value="S-adenosyl-L-methionine-dependent methyltransferases"/>
    <property type="match status" value="1"/>
</dbReference>
<evidence type="ECO:0000313" key="2">
    <source>
        <dbReference type="Proteomes" id="UP000002729"/>
    </source>
</evidence>
<dbReference type="PANTHER" id="PTHR40036">
    <property type="entry name" value="MACROCIN O-METHYLTRANSFERASE"/>
    <property type="match status" value="1"/>
</dbReference>
<protein>
    <recommendedName>
        <fullName evidence="3">Sulfotransferase domain-containing protein</fullName>
    </recommendedName>
</protein>
<dbReference type="InterPro" id="IPR029063">
    <property type="entry name" value="SAM-dependent_MTases_sf"/>
</dbReference>
<dbReference type="Pfam" id="PF05711">
    <property type="entry name" value="TylF"/>
    <property type="match status" value="1"/>
</dbReference>
<dbReference type="Gene3D" id="3.40.50.300">
    <property type="entry name" value="P-loop containing nucleotide triphosphate hydrolases"/>
    <property type="match status" value="1"/>
</dbReference>
<keyword evidence="2" id="KW-1185">Reference proteome</keyword>
<evidence type="ECO:0000313" key="1">
    <source>
        <dbReference type="EMBL" id="EGB08343.1"/>
    </source>
</evidence>
<sequence length="945" mass="102482">MRAVPLLPLLCFAWAPPRRRCVVAPARRGAVMLGAAPPAATPPERRGVVARLRVAGLFLRYYASPVALAALSVALAPRARAARRGAGAAPRDAALALWRGSKGGGGKVEARCAYFLDALGPWRRVRTFRSLAFDRAQREPGAAPYSYAAFHVACAACLAAPEATREVPAAAAADAFRDATPVMCAALQDAPGNMAGEGKLLNIYHTLQRALDLDVAGDVVELGCHAGTTASMLACVLRRRAPGKRLHLYDSFEGLPAGDAGSGDPPAYGARRGSMRASVAAVAENFARAGLPPPGDVHVGWFSETTTSDASGENPREIAFAHLDGDLYGSILESLAFVYPRLARGALVVVDDYCDPAILHRHDIFPGAYRACADFFADKPESMVVLPAPHPGYAFPMQYECHAPSRNDCDDENFSRYVVLACARCGSTWLDQLIASHPCAISQHENLAIKDNAVVGAGASPDEWRAAQDAAFAKIEAEARAIRHKRQAFAGCDRVFVGGKLPYEKLYAIPDCSGRDKPCFWDTRENGAVARMLSPAASPAAAPAKLVLLLRSNYFDRYLSHIIEKGAFGARHGCRVGDAAPCLKQNSTTLAASTRREKLALVAAVRRFQRAYEDLRATIFAAAEKTKTHLAFVTYEDMLRDEKIVERQLLPFLGLPPAPLYSPTLKRSGELAKRDMIDNYDDVRGALELGGMKDLDLLADEAARDVEPRVEAQDFCLDGGRRLLAAYERDHWSAGNGGDEEIGWPPLLLAGIEHCGAAAVAREATRGGGGAEGCHRETMEWIEMNVAAMYHNMAVSAFYALELEHENRHAGATDVPPLAAEREEIDEVAQYVASADAFFDVAGTCDERNRDVIAANRERHEALRPRVANLAVEIRDELAAERTRLTTPEGHAEIQGECPWQIYAIAEAAEEKLYPDVRSHVPLRTLEDNLESLFPHHKHRKRGAT</sequence>
<gene>
    <name evidence="1" type="ORF">AURANDRAFT_64239</name>
</gene>
<reference evidence="1 2" key="1">
    <citation type="journal article" date="2011" name="Proc. Natl. Acad. Sci. U.S.A.">
        <title>Niche of harmful alga Aureococcus anophagefferens revealed through ecogenomics.</title>
        <authorList>
            <person name="Gobler C.J."/>
            <person name="Berry D.L."/>
            <person name="Dyhrman S.T."/>
            <person name="Wilhelm S.W."/>
            <person name="Salamov A."/>
            <person name="Lobanov A.V."/>
            <person name="Zhang Y."/>
            <person name="Collier J.L."/>
            <person name="Wurch L.L."/>
            <person name="Kustka A.B."/>
            <person name="Dill B.D."/>
            <person name="Shah M."/>
            <person name="VerBerkmoes N.C."/>
            <person name="Kuo A."/>
            <person name="Terry A."/>
            <person name="Pangilinan J."/>
            <person name="Lindquist E.A."/>
            <person name="Lucas S."/>
            <person name="Paulsen I.T."/>
            <person name="Hattenrath-Lehmann T.K."/>
            <person name="Talmage S.C."/>
            <person name="Walker E.A."/>
            <person name="Koch F."/>
            <person name="Burson A.M."/>
            <person name="Marcoval M.A."/>
            <person name="Tang Y.Z."/>
            <person name="Lecleir G.R."/>
            <person name="Coyne K.J."/>
            <person name="Berg G.M."/>
            <person name="Bertrand E.M."/>
            <person name="Saito M.A."/>
            <person name="Gladyshev V.N."/>
            <person name="Grigoriev I.V."/>
        </authorList>
    </citation>
    <scope>NUCLEOTIDE SEQUENCE [LARGE SCALE GENOMIC DNA]</scope>
    <source>
        <strain evidence="2">CCMP 1984</strain>
    </source>
</reference>
<dbReference type="InParanoid" id="F0Y9G6"/>
<dbReference type="InterPro" id="IPR027417">
    <property type="entry name" value="P-loop_NTPase"/>
</dbReference>
<name>F0Y9G6_AURAN</name>
<accession>F0Y9G6</accession>
<dbReference type="Proteomes" id="UP000002729">
    <property type="component" value="Unassembled WGS sequence"/>
</dbReference>
<dbReference type="SUPFAM" id="SSF52540">
    <property type="entry name" value="P-loop containing nucleoside triphosphate hydrolases"/>
    <property type="match status" value="1"/>
</dbReference>
<dbReference type="InterPro" id="IPR008884">
    <property type="entry name" value="TylF_MeTrfase"/>
</dbReference>
<dbReference type="OrthoDB" id="198480at2759"/>
<dbReference type="AlphaFoldDB" id="F0Y9G6"/>
<evidence type="ECO:0008006" key="3">
    <source>
        <dbReference type="Google" id="ProtNLM"/>
    </source>
</evidence>
<dbReference type="PANTHER" id="PTHR40036:SF1">
    <property type="entry name" value="MACROCIN O-METHYLTRANSFERASE"/>
    <property type="match status" value="1"/>
</dbReference>
<dbReference type="GeneID" id="20224729"/>
<dbReference type="Gene3D" id="3.40.50.150">
    <property type="entry name" value="Vaccinia Virus protein VP39"/>
    <property type="match status" value="1"/>
</dbReference>
<dbReference type="KEGG" id="aaf:AURANDRAFT_64239"/>